<accession>A0A1G7JD83</accession>
<dbReference type="Proteomes" id="UP000198972">
    <property type="component" value="Unassembled WGS sequence"/>
</dbReference>
<feature type="region of interest" description="Disordered" evidence="1">
    <location>
        <begin position="1"/>
        <end position="88"/>
    </location>
</feature>
<reference evidence="2 3" key="1">
    <citation type="submission" date="2016-10" db="EMBL/GenBank/DDBJ databases">
        <authorList>
            <person name="de Groot N.N."/>
        </authorList>
    </citation>
    <scope>NUCLEOTIDE SEQUENCE [LARGE SCALE GENOMIC DNA]</scope>
    <source>
        <strain evidence="2 3">DSM 28129</strain>
    </source>
</reference>
<proteinExistence type="predicted"/>
<sequence length="88" mass="9440">MYGSGHFGPICPEVERRDCNIPNRPEDVKTTPVNEAQAEEHTAPAATPPEIADGTPAPEMTAEEAATLADESEATQRKRNPPKTSSIL</sequence>
<dbReference type="EMBL" id="FNBG01000007">
    <property type="protein sequence ID" value="SDF22843.1"/>
    <property type="molecule type" value="Genomic_DNA"/>
</dbReference>
<dbReference type="AlphaFoldDB" id="A0A1G7JD83"/>
<dbReference type="RefSeq" id="WP_091228469.1">
    <property type="nucleotide sequence ID" value="NZ_FNBG01000007.1"/>
</dbReference>
<evidence type="ECO:0000313" key="3">
    <source>
        <dbReference type="Proteomes" id="UP000198972"/>
    </source>
</evidence>
<evidence type="ECO:0000313" key="2">
    <source>
        <dbReference type="EMBL" id="SDF22843.1"/>
    </source>
</evidence>
<feature type="compositionally biased region" description="Basic and acidic residues" evidence="1">
    <location>
        <begin position="13"/>
        <end position="29"/>
    </location>
</feature>
<name>A0A1G7JD83_9BACL</name>
<gene>
    <name evidence="2" type="ORF">SAMN04488542_107114</name>
</gene>
<keyword evidence="3" id="KW-1185">Reference proteome</keyword>
<feature type="compositionally biased region" description="Low complexity" evidence="1">
    <location>
        <begin position="43"/>
        <end position="69"/>
    </location>
</feature>
<evidence type="ECO:0000256" key="1">
    <source>
        <dbReference type="SAM" id="MobiDB-lite"/>
    </source>
</evidence>
<protein>
    <submittedName>
        <fullName evidence="2">Uncharacterized protein</fullName>
    </submittedName>
</protein>
<organism evidence="2 3">
    <name type="scientific">Fontibacillus panacisegetis</name>
    <dbReference type="NCBI Taxonomy" id="670482"/>
    <lineage>
        <taxon>Bacteria</taxon>
        <taxon>Bacillati</taxon>
        <taxon>Bacillota</taxon>
        <taxon>Bacilli</taxon>
        <taxon>Bacillales</taxon>
        <taxon>Paenibacillaceae</taxon>
        <taxon>Fontibacillus</taxon>
    </lineage>
</organism>